<dbReference type="Proteomes" id="UP000006911">
    <property type="component" value="Unassembled WGS sequence"/>
</dbReference>
<dbReference type="GO" id="GO:0003843">
    <property type="term" value="F:1,3-beta-D-glucan synthase activity"/>
    <property type="evidence" value="ECO:0007669"/>
    <property type="project" value="TreeGrafter"/>
</dbReference>
<evidence type="ECO:0000259" key="3">
    <source>
        <dbReference type="SMART" id="SM01205"/>
    </source>
</evidence>
<sequence length="740" mass="85225">MSGPQQPYDDHQGHQYGGQTDSYYQDEYHNQGHGGHYDQAGQGQHYDYNQGEGYYDEQYVVSVFNDLLYQLTCGREYYNAGQQGGYGQDAGYYGDGRGDDYYGDQYYDQNTPAAGQQPQQGYDRKGKRRGHDSEEDSETFSDFTMRSDMARAADMDYYGRGDERYNSYDNGPDGRRGYRPPSSQVSYGGGRSSGASTPVYGVDYSNNLPAGQRSKEPYPAWTTENQIPISKEEIEDIFLDLTNKFGFQRDSMRNIYDHFMTLLDSRASRMTPNQALLSLHADYIGGENANFRKWYFAAHLDLDDAVGFANMKLGKTSRRAMKARAAAKKNKPQGENEEQTLAQMEGDNSLEAAEYRWKTKMNRMSQHDRARQIGLFLLCWGEANQVRLMPEALCFIFKCADDYLHSPECQAKVEPVEEGTYLKDIITPLYQYCRDQGYEIVDGKFVRRERDHSQLIGYDDCNQLFWYPEGIERIVMTDKSRLVDVPGPQRYLKLKEVEWKKVFFKTYKETRSWFHMATNFNRVWIIHIGAFWFYTAFNSPTLYTKEYHQQLNEKPHAAARWSAVALGGAVCTFLMIVATCAEWAFVPRQWAGAQHLTKRLLFILFIFVLNVAPSVYVFMIDGNNGGKIARILGIVQFFIALATFFFFSVMPLGGLFGSYLTKNSRRYVASQTFTASYPRLRGNDMWMSYGIWVLIFATKLIESYFFLTLSFRDPIRVLSLIGTDVLSTPTSDPTWYYVYH</sequence>
<dbReference type="OMA" id="DINETFW"/>
<accession>D5GGS2</accession>
<dbReference type="STRING" id="656061.D5GGS2"/>
<feature type="domain" description="1,3-beta-glucan synthase component FKS1-like" evidence="3">
    <location>
        <begin position="367"/>
        <end position="479"/>
    </location>
</feature>
<dbReference type="RefSeq" id="XP_002839503.1">
    <property type="nucleotide sequence ID" value="XM_002839457.1"/>
</dbReference>
<evidence type="ECO:0000313" key="5">
    <source>
        <dbReference type="Proteomes" id="UP000006911"/>
    </source>
</evidence>
<feature type="region of interest" description="Disordered" evidence="1">
    <location>
        <begin position="1"/>
        <end position="49"/>
    </location>
</feature>
<dbReference type="InParanoid" id="D5GGS2"/>
<evidence type="ECO:0000256" key="1">
    <source>
        <dbReference type="SAM" id="MobiDB-lite"/>
    </source>
</evidence>
<dbReference type="Pfam" id="PF23605">
    <property type="entry name" value="FKS1_dom2"/>
    <property type="match status" value="1"/>
</dbReference>
<dbReference type="eggNOG" id="KOG0916">
    <property type="taxonomic scope" value="Eukaryota"/>
</dbReference>
<dbReference type="GO" id="GO:0005886">
    <property type="term" value="C:plasma membrane"/>
    <property type="evidence" value="ECO:0007669"/>
    <property type="project" value="TreeGrafter"/>
</dbReference>
<feature type="transmembrane region" description="Helical" evidence="2">
    <location>
        <begin position="631"/>
        <end position="656"/>
    </location>
</feature>
<feature type="compositionally biased region" description="Polar residues" evidence="1">
    <location>
        <begin position="111"/>
        <end position="120"/>
    </location>
</feature>
<feature type="compositionally biased region" description="Basic and acidic residues" evidence="1">
    <location>
        <begin position="160"/>
        <end position="176"/>
    </location>
</feature>
<dbReference type="Pfam" id="PF14288">
    <property type="entry name" value="FKS1_dom1"/>
    <property type="match status" value="1"/>
</dbReference>
<gene>
    <name evidence="4" type="ORF">GSTUM_00007491001</name>
</gene>
<evidence type="ECO:0000313" key="4">
    <source>
        <dbReference type="EMBL" id="CAZ83694.1"/>
    </source>
</evidence>
<keyword evidence="2" id="KW-0472">Membrane</keyword>
<feature type="transmembrane region" description="Helical" evidence="2">
    <location>
        <begin position="563"/>
        <end position="585"/>
    </location>
</feature>
<dbReference type="AlphaFoldDB" id="D5GGS2"/>
<dbReference type="PANTHER" id="PTHR12741">
    <property type="entry name" value="LYST-INTERACTING PROTEIN LIP5 DOPAMINE RESPONSIVE PROTEIN DRG-1"/>
    <property type="match status" value="1"/>
</dbReference>
<feature type="transmembrane region" description="Helical" evidence="2">
    <location>
        <begin position="686"/>
        <end position="707"/>
    </location>
</feature>
<dbReference type="PANTHER" id="PTHR12741:SF48">
    <property type="entry name" value="1,3-BETA-GLUCAN SYNTHASE COMPONENT FKS1-RELATED"/>
    <property type="match status" value="1"/>
</dbReference>
<feature type="region of interest" description="Disordered" evidence="1">
    <location>
        <begin position="160"/>
        <end position="220"/>
    </location>
</feature>
<dbReference type="HOGENOM" id="CLU_026257_0_0_1"/>
<keyword evidence="2" id="KW-1133">Transmembrane helix</keyword>
<evidence type="ECO:0000256" key="2">
    <source>
        <dbReference type="SAM" id="Phobius"/>
    </source>
</evidence>
<dbReference type="SMART" id="SM01205">
    <property type="entry name" value="FKS1_dom1"/>
    <property type="match status" value="1"/>
</dbReference>
<dbReference type="GO" id="GO:0051278">
    <property type="term" value="P:fungal-type cell wall polysaccharide biosynthetic process"/>
    <property type="evidence" value="ECO:0007669"/>
    <property type="project" value="TreeGrafter"/>
</dbReference>
<organism evidence="4 5">
    <name type="scientific">Tuber melanosporum (strain Mel28)</name>
    <name type="common">Perigord black truffle</name>
    <dbReference type="NCBI Taxonomy" id="656061"/>
    <lineage>
        <taxon>Eukaryota</taxon>
        <taxon>Fungi</taxon>
        <taxon>Dikarya</taxon>
        <taxon>Ascomycota</taxon>
        <taxon>Pezizomycotina</taxon>
        <taxon>Pezizomycetes</taxon>
        <taxon>Pezizales</taxon>
        <taxon>Tuberaceae</taxon>
        <taxon>Tuber</taxon>
    </lineage>
</organism>
<dbReference type="InterPro" id="IPR056261">
    <property type="entry name" value="FKS1-like_dom2"/>
</dbReference>
<proteinExistence type="predicted"/>
<name>D5GGS2_TUBMM</name>
<dbReference type="GO" id="GO:0006075">
    <property type="term" value="P:(1-&gt;3)-beta-D-glucan biosynthetic process"/>
    <property type="evidence" value="ECO:0007669"/>
    <property type="project" value="TreeGrafter"/>
</dbReference>
<dbReference type="GeneID" id="9185616"/>
<protein>
    <submittedName>
        <fullName evidence="4">(Perigord truffle) hypothetical protein</fullName>
    </submittedName>
</protein>
<keyword evidence="2" id="KW-0812">Transmembrane</keyword>
<dbReference type="EMBL" id="FN430275">
    <property type="protein sequence ID" value="CAZ83694.1"/>
    <property type="molecule type" value="Genomic_DNA"/>
</dbReference>
<reference evidence="4 5" key="1">
    <citation type="journal article" date="2010" name="Nature">
        <title>Perigord black truffle genome uncovers evolutionary origins and mechanisms of symbiosis.</title>
        <authorList>
            <person name="Martin F."/>
            <person name="Kohler A."/>
            <person name="Murat C."/>
            <person name="Balestrini R."/>
            <person name="Coutinho P.M."/>
            <person name="Jaillon O."/>
            <person name="Montanini B."/>
            <person name="Morin E."/>
            <person name="Noel B."/>
            <person name="Percudani R."/>
            <person name="Porcel B."/>
            <person name="Rubini A."/>
            <person name="Amicucci A."/>
            <person name="Amselem J."/>
            <person name="Anthouard V."/>
            <person name="Arcioni S."/>
            <person name="Artiguenave F."/>
            <person name="Aury J.M."/>
            <person name="Ballario P."/>
            <person name="Bolchi A."/>
            <person name="Brenna A."/>
            <person name="Brun A."/>
            <person name="Buee M."/>
            <person name="Cantarel B."/>
            <person name="Chevalier G."/>
            <person name="Couloux A."/>
            <person name="Da Silva C."/>
            <person name="Denoeud F."/>
            <person name="Duplessis S."/>
            <person name="Ghignone S."/>
            <person name="Hilselberger B."/>
            <person name="Iotti M."/>
            <person name="Marcais B."/>
            <person name="Mello A."/>
            <person name="Miranda M."/>
            <person name="Pacioni G."/>
            <person name="Quesneville H."/>
            <person name="Riccioni C."/>
            <person name="Ruotolo R."/>
            <person name="Splivallo R."/>
            <person name="Stocchi V."/>
            <person name="Tisserant E."/>
            <person name="Viscomi A.R."/>
            <person name="Zambonelli A."/>
            <person name="Zampieri E."/>
            <person name="Henrissat B."/>
            <person name="Lebrun M.H."/>
            <person name="Paolocci F."/>
            <person name="Bonfante P."/>
            <person name="Ottonello S."/>
            <person name="Wincker P."/>
        </authorList>
    </citation>
    <scope>NUCLEOTIDE SEQUENCE [LARGE SCALE GENOMIC DNA]</scope>
    <source>
        <strain evidence="4 5">Mel28</strain>
    </source>
</reference>
<feature type="region of interest" description="Disordered" evidence="1">
    <location>
        <begin position="101"/>
        <end position="145"/>
    </location>
</feature>
<feature type="transmembrane region" description="Helical" evidence="2">
    <location>
        <begin position="600"/>
        <end position="619"/>
    </location>
</feature>
<feature type="transmembrane region" description="Helical" evidence="2">
    <location>
        <begin position="524"/>
        <end position="543"/>
    </location>
</feature>
<keyword evidence="5" id="KW-1185">Reference proteome</keyword>
<dbReference type="InterPro" id="IPR026899">
    <property type="entry name" value="FKS1-like_dom1"/>
</dbReference>
<dbReference type="KEGG" id="tml:GSTUM_00007491001"/>